<reference evidence="3" key="1">
    <citation type="submission" date="2016-10" db="EMBL/GenBank/DDBJ databases">
        <authorList>
            <person name="Varghese N."/>
            <person name="Submissions S."/>
        </authorList>
    </citation>
    <scope>NUCLEOTIDE SEQUENCE [LARGE SCALE GENOMIC DNA]</scope>
    <source>
        <strain evidence="3">DSM 1551</strain>
    </source>
</reference>
<feature type="transmembrane region" description="Helical" evidence="1">
    <location>
        <begin position="90"/>
        <end position="107"/>
    </location>
</feature>
<feature type="transmembrane region" description="Helical" evidence="1">
    <location>
        <begin position="182"/>
        <end position="208"/>
    </location>
</feature>
<keyword evidence="1" id="KW-0472">Membrane</keyword>
<evidence type="ECO:0000256" key="1">
    <source>
        <dbReference type="SAM" id="Phobius"/>
    </source>
</evidence>
<name>A0A1I0EXW1_9FIRM</name>
<feature type="transmembrane region" description="Helical" evidence="1">
    <location>
        <begin position="33"/>
        <end position="51"/>
    </location>
</feature>
<evidence type="ECO:0000313" key="2">
    <source>
        <dbReference type="EMBL" id="SET50350.1"/>
    </source>
</evidence>
<feature type="transmembrane region" description="Helical" evidence="1">
    <location>
        <begin position="119"/>
        <end position="137"/>
    </location>
</feature>
<evidence type="ECO:0000313" key="3">
    <source>
        <dbReference type="Proteomes" id="UP000198558"/>
    </source>
</evidence>
<sequence>MNNETDIIINKVFKYIITSFILSFFIIEVGWISYISITLSGLFFYAGIRLIKNINDGLKYSYYFAYLFLIINMVNLVLCATPFYSDYFNGLIIFIGIVRIFLMVFGFRKLLNNNRYVRRFILCYLLEFLTILIAYVMDLRLSLFIILITVMCFILKIRQLIMIKKDILKINNLKFTNIKISTLKLGLLYSFITIILCLVITFVSAAMYHQYDSDSKNIIFDSENALDHKSFISYNENKEELAKVEVYLFKEQDQYRNYIVINDIKDEIYYQELSISNTVYSAQTSDFTYKIAYQNPLNNKVYKSNQVLKSNNKDFDIGEYFNVNDYDTYGTYFGNRNKKKSIISTKCTVDTKINEGCIYEIYVKMDNDIMPSYPFNNNKFENNSEFLIRVINDKLEIVS</sequence>
<dbReference type="GeneID" id="78288425"/>
<feature type="transmembrane region" description="Helical" evidence="1">
    <location>
        <begin position="143"/>
        <end position="161"/>
    </location>
</feature>
<feature type="transmembrane region" description="Helical" evidence="1">
    <location>
        <begin position="12"/>
        <end position="27"/>
    </location>
</feature>
<keyword evidence="3" id="KW-1185">Reference proteome</keyword>
<keyword evidence="1" id="KW-1133">Transmembrane helix</keyword>
<dbReference type="EMBL" id="FOIN01000015">
    <property type="protein sequence ID" value="SET50350.1"/>
    <property type="molecule type" value="Genomic_DNA"/>
</dbReference>
<organism evidence="2 3">
    <name type="scientific">Thomasclavelia cocleata</name>
    <dbReference type="NCBI Taxonomy" id="69824"/>
    <lineage>
        <taxon>Bacteria</taxon>
        <taxon>Bacillati</taxon>
        <taxon>Bacillota</taxon>
        <taxon>Erysipelotrichia</taxon>
        <taxon>Erysipelotrichales</taxon>
        <taxon>Coprobacillaceae</taxon>
        <taxon>Thomasclavelia</taxon>
    </lineage>
</organism>
<accession>A0A1I0EXW1</accession>
<keyword evidence="1" id="KW-0812">Transmembrane</keyword>
<dbReference type="RefSeq" id="WP_092353916.1">
    <property type="nucleotide sequence ID" value="NZ_FOIN01000015.1"/>
</dbReference>
<feature type="transmembrane region" description="Helical" evidence="1">
    <location>
        <begin position="63"/>
        <end position="84"/>
    </location>
</feature>
<gene>
    <name evidence="2" type="ORF">SAMN04489758_11522</name>
</gene>
<proteinExistence type="predicted"/>
<dbReference type="AlphaFoldDB" id="A0A1I0EXW1"/>
<dbReference type="Proteomes" id="UP000198558">
    <property type="component" value="Unassembled WGS sequence"/>
</dbReference>
<protein>
    <submittedName>
        <fullName evidence="2">Uncharacterized protein</fullName>
    </submittedName>
</protein>